<dbReference type="InterPro" id="IPR021031">
    <property type="entry name" value="Hyphal-reg_cell_wall_N"/>
</dbReference>
<comment type="subcellular location">
    <subcellularLocation>
        <location evidence="1">Secreted</location>
        <location evidence="1">Cell wall</location>
    </subcellularLocation>
</comment>
<gene>
    <name evidence="8" type="ORF">METBIDRAFT_228734</name>
</gene>
<dbReference type="STRING" id="869754.A0A1A0HJN0"/>
<protein>
    <recommendedName>
        <fullName evidence="7">Hyphally-regulated cell wall protein N-terminal domain-containing protein</fullName>
    </recommendedName>
</protein>
<reference evidence="8 9" key="1">
    <citation type="submission" date="2016-05" db="EMBL/GenBank/DDBJ databases">
        <title>Comparative genomics of biotechnologically important yeasts.</title>
        <authorList>
            <consortium name="DOE Joint Genome Institute"/>
            <person name="Riley R."/>
            <person name="Haridas S."/>
            <person name="Wolfe K.H."/>
            <person name="Lopes M.R."/>
            <person name="Hittinger C.T."/>
            <person name="Goker M."/>
            <person name="Salamov A."/>
            <person name="Wisecaver J."/>
            <person name="Long T.M."/>
            <person name="Aerts A.L."/>
            <person name="Barry K."/>
            <person name="Choi C."/>
            <person name="Clum A."/>
            <person name="Coughlan A.Y."/>
            <person name="Deshpande S."/>
            <person name="Douglass A.P."/>
            <person name="Hanson S.J."/>
            <person name="Klenk H.-P."/>
            <person name="LaButti K."/>
            <person name="Lapidus A."/>
            <person name="Lindquist E."/>
            <person name="Lipzen A."/>
            <person name="Meier-kolthoff J.P."/>
            <person name="Ohm R.A."/>
            <person name="Otillar R.P."/>
            <person name="Pangilinan J."/>
            <person name="Peng Y."/>
            <person name="Rokas A."/>
            <person name="Rosa C.A."/>
            <person name="Scheuner C."/>
            <person name="Sibirny A.A."/>
            <person name="Slot J.C."/>
            <person name="Stielow J.B."/>
            <person name="Sun H."/>
            <person name="Kurtzman C.P."/>
            <person name="Blackwell M."/>
            <person name="Grigoriev I.V."/>
            <person name="Jeffries T.W."/>
        </authorList>
    </citation>
    <scope>NUCLEOTIDE SEQUENCE [LARGE SCALE GENOMIC DNA]</scope>
    <source>
        <strain evidence="8 9">NRRL YB-4993</strain>
    </source>
</reference>
<dbReference type="EMBL" id="LXTC01000001">
    <property type="protein sequence ID" value="OBA24097.1"/>
    <property type="molecule type" value="Genomic_DNA"/>
</dbReference>
<evidence type="ECO:0000256" key="6">
    <source>
        <dbReference type="SAM" id="SignalP"/>
    </source>
</evidence>
<keyword evidence="9" id="KW-1185">Reference proteome</keyword>
<keyword evidence="5" id="KW-0325">Glycoprotein</keyword>
<dbReference type="AlphaFoldDB" id="A0A1A0HJN0"/>
<keyword evidence="3" id="KW-0964">Secreted</keyword>
<accession>A0A1A0HJN0</accession>
<evidence type="ECO:0000256" key="4">
    <source>
        <dbReference type="ARBA" id="ARBA00022729"/>
    </source>
</evidence>
<feature type="chain" id="PRO_5008291832" description="Hyphally-regulated cell wall protein N-terminal domain-containing protein" evidence="6">
    <location>
        <begin position="22"/>
        <end position="220"/>
    </location>
</feature>
<name>A0A1A0HJN0_9ASCO</name>
<evidence type="ECO:0000256" key="2">
    <source>
        <dbReference type="ARBA" id="ARBA00022512"/>
    </source>
</evidence>
<keyword evidence="2" id="KW-0134">Cell wall</keyword>
<evidence type="ECO:0000256" key="5">
    <source>
        <dbReference type="ARBA" id="ARBA00023180"/>
    </source>
</evidence>
<evidence type="ECO:0000256" key="1">
    <source>
        <dbReference type="ARBA" id="ARBA00004191"/>
    </source>
</evidence>
<dbReference type="GO" id="GO:0009277">
    <property type="term" value="C:fungal-type cell wall"/>
    <property type="evidence" value="ECO:0007669"/>
    <property type="project" value="UniProtKB-ARBA"/>
</dbReference>
<feature type="domain" description="Hyphally-regulated cell wall protein N-terminal" evidence="7">
    <location>
        <begin position="14"/>
        <end position="209"/>
    </location>
</feature>
<evidence type="ECO:0000313" key="8">
    <source>
        <dbReference type="EMBL" id="OBA24097.1"/>
    </source>
</evidence>
<proteinExistence type="predicted"/>
<dbReference type="RefSeq" id="XP_018714578.1">
    <property type="nucleotide sequence ID" value="XM_018855214.1"/>
</dbReference>
<dbReference type="GeneID" id="30028190"/>
<feature type="signal peptide" evidence="6">
    <location>
        <begin position="1"/>
        <end position="21"/>
    </location>
</feature>
<dbReference type="Pfam" id="PF11765">
    <property type="entry name" value="Hyphal_reg_CWP"/>
    <property type="match status" value="1"/>
</dbReference>
<sequence>MKLGIWAVAVVLSIFHSVALSQEITNHTWQIHPRETNLTDLTVLTDIKYTVINSPSVIVQGTFWNNGSFFVFNNERPIQLQVKGPGFHNFGTISFNSISYVEEASYAIWAGGAFWNSGTIYFDACKTPFEEVPFIISSTRLWYNEGRMIFKKTAGSIGELFAGGRSVKDNSLAITNQGTISLYNTHWGVQTNINGNGCIVVGSGSRLNLDFASGAPRLFT</sequence>
<keyword evidence="4 6" id="KW-0732">Signal</keyword>
<evidence type="ECO:0000259" key="7">
    <source>
        <dbReference type="Pfam" id="PF11765"/>
    </source>
</evidence>
<organism evidence="8 9">
    <name type="scientific">Metschnikowia bicuspidata var. bicuspidata NRRL YB-4993</name>
    <dbReference type="NCBI Taxonomy" id="869754"/>
    <lineage>
        <taxon>Eukaryota</taxon>
        <taxon>Fungi</taxon>
        <taxon>Dikarya</taxon>
        <taxon>Ascomycota</taxon>
        <taxon>Saccharomycotina</taxon>
        <taxon>Pichiomycetes</taxon>
        <taxon>Metschnikowiaceae</taxon>
        <taxon>Metschnikowia</taxon>
    </lineage>
</organism>
<evidence type="ECO:0000256" key="3">
    <source>
        <dbReference type="ARBA" id="ARBA00022525"/>
    </source>
</evidence>
<comment type="caution">
    <text evidence="8">The sequence shown here is derived from an EMBL/GenBank/DDBJ whole genome shotgun (WGS) entry which is preliminary data.</text>
</comment>
<evidence type="ECO:0000313" key="9">
    <source>
        <dbReference type="Proteomes" id="UP000092555"/>
    </source>
</evidence>
<dbReference type="Proteomes" id="UP000092555">
    <property type="component" value="Unassembled WGS sequence"/>
</dbReference>